<dbReference type="EMBL" id="NIRM01000001">
    <property type="protein sequence ID" value="PHI09971.1"/>
    <property type="molecule type" value="Genomic_DNA"/>
</dbReference>
<dbReference type="Pfam" id="PF13337">
    <property type="entry name" value="BrxL_ATPase"/>
    <property type="match status" value="1"/>
</dbReference>
<gene>
    <name evidence="2" type="ORF">CBG52_01845</name>
</gene>
<dbReference type="AlphaFoldDB" id="A0A2C6C0J5"/>
<reference evidence="2 3" key="1">
    <citation type="submission" date="2017-06" db="EMBL/GenBank/DDBJ databases">
        <title>Draft genome sequence of Fusobacterium nucleatum subsp. polymorphum KCOM 1267 (=ChDC F290).</title>
        <authorList>
            <person name="Kook J.-K."/>
            <person name="Park S.-N."/>
            <person name="Lim Y.K."/>
            <person name="Roh H."/>
        </authorList>
    </citation>
    <scope>NUCLEOTIDE SEQUENCE [LARGE SCALE GENOMIC DNA]</scope>
    <source>
        <strain evidence="3">KCOM 1267(ChDC F290)</strain>
    </source>
</reference>
<name>A0A2C6C0J5_FUSNP</name>
<protein>
    <submittedName>
        <fullName evidence="2">Uncharacterized protein</fullName>
    </submittedName>
</protein>
<accession>A0A2C6C0J5</accession>
<keyword evidence="1" id="KW-0175">Coiled coil</keyword>
<comment type="caution">
    <text evidence="2">The sequence shown here is derived from an EMBL/GenBank/DDBJ whole genome shotgun (WGS) entry which is preliminary data.</text>
</comment>
<organism evidence="2 3">
    <name type="scientific">Fusobacterium nucleatum subsp. polymorphum</name>
    <name type="common">Fusobacterium polymorphum</name>
    <dbReference type="NCBI Taxonomy" id="76857"/>
    <lineage>
        <taxon>Bacteria</taxon>
        <taxon>Fusobacteriati</taxon>
        <taxon>Fusobacteriota</taxon>
        <taxon>Fusobacteriia</taxon>
        <taxon>Fusobacteriales</taxon>
        <taxon>Fusobacteriaceae</taxon>
        <taxon>Fusobacterium</taxon>
    </lineage>
</organism>
<dbReference type="Proteomes" id="UP000221504">
    <property type="component" value="Unassembled WGS sequence"/>
</dbReference>
<proteinExistence type="predicted"/>
<dbReference type="InterPro" id="IPR014061">
    <property type="entry name" value="BrxL-like"/>
</dbReference>
<feature type="coiled-coil region" evidence="1">
    <location>
        <begin position="451"/>
        <end position="478"/>
    </location>
</feature>
<evidence type="ECO:0000256" key="1">
    <source>
        <dbReference type="SAM" id="Coils"/>
    </source>
</evidence>
<evidence type="ECO:0000313" key="2">
    <source>
        <dbReference type="EMBL" id="PHI09971.1"/>
    </source>
</evidence>
<sequence length="563" mass="65944">MEEKMKKYLVNKKNTNEKLKHNKTLNIINIEKLENIEESYIDFKKEWKNLSLVQRVDLLINSLGKDSKKMLPIEKIIQLVSIIPFVEHSTHIFYTSPFSQGKTFQYSKIFPNSKVISSGITEAALFYNKTKGEFGILKNYDVVAFDDVQCLNNDKIASSIYDFLASGNLSRSNNVANDTSRSSLVFLSNYTEETQKKLENNPYFLKEVNLFEPFSDSFQKEAFKSRVVVLPAYLMRDENFIISEEDVYGININVLHKFFQEKLKESLPLFKIELSCKERLKNNIYAIVSGLSKLLFDDLESIPEKYLQAFIQLAEKLVELPFESTFKLYNKSELNYLLIELSSVFLKYSIENITEAYVYEDRCILRFQEEKNVLYKIALTKYGIKKNLKEVKNWQSSSSIQKSYLIESEVIHKDGVVLRSHTGLLPLGNYKKVSLDFLNHNQDNGNIRTEMYEIKDELKECKEALKDLANILKNLNISYSLNNIVFKNKLLLSEEEYKDLKDERKGYLGKLFDIYPQDIRNYDIIFNIKNNEIKFLNYDFIDIKKETSLEDMIEYHEKVKSLK</sequence>
<evidence type="ECO:0000313" key="3">
    <source>
        <dbReference type="Proteomes" id="UP000221504"/>
    </source>
</evidence>